<evidence type="ECO:0000313" key="3">
    <source>
        <dbReference type="Proteomes" id="UP000031643"/>
    </source>
</evidence>
<proteinExistence type="predicted"/>
<name>A0A0A8JZ72_9HYPH</name>
<dbReference type="KEGG" id="mcg:GL4_0645"/>
<dbReference type="RefSeq" id="WP_045364470.1">
    <property type="nucleotide sequence ID" value="NZ_AP014648.1"/>
</dbReference>
<reference evidence="2 3" key="1">
    <citation type="submission" date="2014-09" db="EMBL/GenBank/DDBJ databases">
        <title>Genome sequencing of Methyloceanibacter caenitepidi Gela4.</title>
        <authorList>
            <person name="Takeuchi M."/>
            <person name="Susumu S."/>
            <person name="Kamagata Y."/>
            <person name="Oshima K."/>
            <person name="Hattori M."/>
            <person name="Iwasaki W."/>
        </authorList>
    </citation>
    <scope>NUCLEOTIDE SEQUENCE [LARGE SCALE GENOMIC DNA]</scope>
    <source>
        <strain evidence="2 3">Gela4</strain>
    </source>
</reference>
<organism evidence="2 3">
    <name type="scientific">Methyloceanibacter caenitepidi</name>
    <dbReference type="NCBI Taxonomy" id="1384459"/>
    <lineage>
        <taxon>Bacteria</taxon>
        <taxon>Pseudomonadati</taxon>
        <taxon>Pseudomonadota</taxon>
        <taxon>Alphaproteobacteria</taxon>
        <taxon>Hyphomicrobiales</taxon>
        <taxon>Hyphomicrobiaceae</taxon>
        <taxon>Methyloceanibacter</taxon>
    </lineage>
</organism>
<feature type="compositionally biased region" description="Low complexity" evidence="1">
    <location>
        <begin position="430"/>
        <end position="440"/>
    </location>
</feature>
<dbReference type="Proteomes" id="UP000031643">
    <property type="component" value="Chromosome"/>
</dbReference>
<accession>A0A0A8JZ72</accession>
<evidence type="ECO:0000256" key="1">
    <source>
        <dbReference type="SAM" id="MobiDB-lite"/>
    </source>
</evidence>
<feature type="region of interest" description="Disordered" evidence="1">
    <location>
        <begin position="430"/>
        <end position="462"/>
    </location>
</feature>
<dbReference type="HOGENOM" id="CLU_591622_0_0_5"/>
<dbReference type="STRING" id="1384459.GL4_0645"/>
<sequence>MPQIINAFRGTSPIAETIRSLSGTLLGSPGDQTSDALKREQLYAAQRENVETDNYGRQIAEGGADTAWRSPVAQAMLFASGRNAGSTQGAFNANQSRMAAQHAASLAESRRASEAALTENARQFNQTPLEALQNGAPVFVPRAGAFEEGVSPVLSDAERKGTLAGQNFGSFNKLPIEEQTYLGADPSAAKPGATWNYIADGKSYLTNDQAAARGVDLNGNPLPAGGYKGTVEGAAGDVGVTGKAKIDNDLLTSRTNTDIAVNAIDGLSAKLQTPDAGAAIGVLGQGARLFNDVRAQIEAAGAMFNEPSADVVIGNPESQAALDQGMNALLGDPETQSRLRQLGIDSSILRSNIQDLAYIIAKAQGGPADKLSENDVARAVATIGGSLQDPSAMVEVLADLKIKLQTQQAIRERNLMETFPGANFTPREMPAAPSPQAAPQVVNPGQGSGDGPVDWQTYFGGS</sequence>
<gene>
    <name evidence="2" type="ORF">GL4_0645</name>
</gene>
<protein>
    <submittedName>
        <fullName evidence="2">Uncharacterized protein</fullName>
    </submittedName>
</protein>
<evidence type="ECO:0000313" key="2">
    <source>
        <dbReference type="EMBL" id="BAQ16108.1"/>
    </source>
</evidence>
<dbReference type="EMBL" id="AP014648">
    <property type="protein sequence ID" value="BAQ16108.1"/>
    <property type="molecule type" value="Genomic_DNA"/>
</dbReference>
<dbReference type="AlphaFoldDB" id="A0A0A8JZ72"/>
<keyword evidence="3" id="KW-1185">Reference proteome</keyword>
<dbReference type="OrthoDB" id="8457890at2"/>